<evidence type="ECO:0000313" key="1">
    <source>
        <dbReference type="EMBL" id="CAE0650734.1"/>
    </source>
</evidence>
<dbReference type="PANTHER" id="PTHR15723:SF0">
    <property type="entry name" value="CARBOHYDRATE SULFOTRANSFERASE 15"/>
    <property type="match status" value="1"/>
</dbReference>
<dbReference type="PANTHER" id="PTHR15723">
    <property type="entry name" value="CARBOHYDRATE SULFOTRANSFERASE 15"/>
    <property type="match status" value="1"/>
</dbReference>
<proteinExistence type="predicted"/>
<dbReference type="SUPFAM" id="SSF52540">
    <property type="entry name" value="P-loop containing nucleoside triphosphate hydrolases"/>
    <property type="match status" value="1"/>
</dbReference>
<protein>
    <recommendedName>
        <fullName evidence="2">Sulfotransferase domain-containing protein</fullName>
    </recommendedName>
</protein>
<reference evidence="1" key="1">
    <citation type="submission" date="2021-01" db="EMBL/GenBank/DDBJ databases">
        <authorList>
            <person name="Corre E."/>
            <person name="Pelletier E."/>
            <person name="Niang G."/>
            <person name="Scheremetjew M."/>
            <person name="Finn R."/>
            <person name="Kale V."/>
            <person name="Holt S."/>
            <person name="Cochrane G."/>
            <person name="Meng A."/>
            <person name="Brown T."/>
            <person name="Cohen L."/>
        </authorList>
    </citation>
    <scope>NUCLEOTIDE SEQUENCE</scope>
    <source>
        <strain evidence="1">CCMP3107</strain>
    </source>
</reference>
<evidence type="ECO:0008006" key="2">
    <source>
        <dbReference type="Google" id="ProtNLM"/>
    </source>
</evidence>
<dbReference type="InterPro" id="IPR052654">
    <property type="entry name" value="CS_Sulfotransferase"/>
</dbReference>
<name>A0A7S3YGB4_HETAK</name>
<dbReference type="AlphaFoldDB" id="A0A7S3YGB4"/>
<accession>A0A7S3YGB4</accession>
<dbReference type="InterPro" id="IPR027417">
    <property type="entry name" value="P-loop_NTPase"/>
</dbReference>
<organism evidence="1">
    <name type="scientific">Heterosigma akashiwo</name>
    <name type="common">Chromophytic alga</name>
    <name type="synonym">Heterosigma carterae</name>
    <dbReference type="NCBI Taxonomy" id="2829"/>
    <lineage>
        <taxon>Eukaryota</taxon>
        <taxon>Sar</taxon>
        <taxon>Stramenopiles</taxon>
        <taxon>Ochrophyta</taxon>
        <taxon>Raphidophyceae</taxon>
        <taxon>Chattonellales</taxon>
        <taxon>Chattonellaceae</taxon>
        <taxon>Heterosigma</taxon>
    </lineage>
</organism>
<sequence length="367" mass="41587">MALAFFKHPFMRSIAPYNEETDALTHGNIKVGNDGDYYVTKLEIRQDRSSRLFTTGTSNGQRGTFPLTYFYKPHTLYFPKGAINLALAEAKFPDHGYTNWQEVRRFLVMLRDPISRTFSSWSFKVETTTKLGAKGRESRAWPEAVQDELSTLSSVLTCLDERIVGSNTSTASALEDACAAPHLNDQHNQYLHHVMKSIYSLQFEVWFNRFPKTQFHILFMEDFMRDPLGSLETTLDFFGVPMLDGDEGKWGYPTRQAAMKVLGKEKNKTPQEIHKLRAPTEETHEVLDKTFAPFNCYLAQQLGLVRAAEGHWVTGQVSSSLGSESHVPWLTDWGPKLEKAAHNEGGAENPCLMLEEALKKKLLSLLS</sequence>
<gene>
    <name evidence="1" type="ORF">HAKA00212_LOCUS25176</name>
</gene>
<dbReference type="EMBL" id="HBIU01057795">
    <property type="protein sequence ID" value="CAE0650734.1"/>
    <property type="molecule type" value="Transcribed_RNA"/>
</dbReference>
<dbReference type="Gene3D" id="3.40.50.300">
    <property type="entry name" value="P-loop containing nucleotide triphosphate hydrolases"/>
    <property type="match status" value="1"/>
</dbReference>
<dbReference type="GO" id="GO:0050659">
    <property type="term" value="F:N-acetylgalactosamine 4-sulfate 6-O-sulfotransferase activity"/>
    <property type="evidence" value="ECO:0007669"/>
    <property type="project" value="TreeGrafter"/>
</dbReference>
<dbReference type="GO" id="GO:0019319">
    <property type="term" value="P:hexose biosynthetic process"/>
    <property type="evidence" value="ECO:0007669"/>
    <property type="project" value="TreeGrafter"/>
</dbReference>